<dbReference type="InterPro" id="IPR011008">
    <property type="entry name" value="Dimeric_a/b-barrel"/>
</dbReference>
<dbReference type="PANTHER" id="PTHR33336:SF3">
    <property type="entry name" value="ABM DOMAIN-CONTAINING PROTEIN"/>
    <property type="match status" value="1"/>
</dbReference>
<sequence>MTKTLYAEFTVKEGSETRVAEMMATLTEHVRNEPGNVMFLPYTRETNPREYFVFEVYRDEQAFQEHIGADYGREFNAELADHIEGDGSALTWLNPLIQP</sequence>
<proteinExistence type="predicted"/>
<dbReference type="EC" id="1.-.-.-" evidence="2"/>
<dbReference type="PROSITE" id="PS51725">
    <property type="entry name" value="ABM"/>
    <property type="match status" value="1"/>
</dbReference>
<dbReference type="EMBL" id="CP165735">
    <property type="protein sequence ID" value="XDV72225.1"/>
    <property type="molecule type" value="Genomic_DNA"/>
</dbReference>
<evidence type="ECO:0000313" key="2">
    <source>
        <dbReference type="EMBL" id="XDV72225.1"/>
    </source>
</evidence>
<dbReference type="Pfam" id="PF03992">
    <property type="entry name" value="ABM"/>
    <property type="match status" value="1"/>
</dbReference>
<dbReference type="GO" id="GO:0004497">
    <property type="term" value="F:monooxygenase activity"/>
    <property type="evidence" value="ECO:0007669"/>
    <property type="project" value="UniProtKB-KW"/>
</dbReference>
<feature type="domain" description="ABM" evidence="1">
    <location>
        <begin position="3"/>
        <end position="93"/>
    </location>
</feature>
<keyword evidence="2" id="KW-0503">Monooxygenase</keyword>
<dbReference type="AlphaFoldDB" id="A0AB39YPH2"/>
<dbReference type="InterPro" id="IPR050744">
    <property type="entry name" value="AI-2_Isomerase_LsrG"/>
</dbReference>
<dbReference type="Gene3D" id="3.30.70.100">
    <property type="match status" value="1"/>
</dbReference>
<dbReference type="SUPFAM" id="SSF54909">
    <property type="entry name" value="Dimeric alpha+beta barrel"/>
    <property type="match status" value="1"/>
</dbReference>
<name>A0AB39YPH2_9MICC</name>
<evidence type="ECO:0000259" key="1">
    <source>
        <dbReference type="PROSITE" id="PS51725"/>
    </source>
</evidence>
<reference evidence="2" key="1">
    <citation type="submission" date="2024-07" db="EMBL/GenBank/DDBJ databases">
        <authorList>
            <person name="Li J."/>
            <person name="Wei H."/>
            <person name="Ma J."/>
        </authorList>
    </citation>
    <scope>NUCLEOTIDE SEQUENCE</scope>
    <source>
        <strain evidence="2">AMU7</strain>
    </source>
</reference>
<gene>
    <name evidence="2" type="ORF">ABQM86_03295</name>
</gene>
<dbReference type="PANTHER" id="PTHR33336">
    <property type="entry name" value="QUINOL MONOOXYGENASE YGIN-RELATED"/>
    <property type="match status" value="1"/>
</dbReference>
<dbReference type="RefSeq" id="WP_207596083.1">
    <property type="nucleotide sequence ID" value="NZ_CP165735.1"/>
</dbReference>
<organism evidence="2">
    <name type="scientific">Paenarthrobacter sp. AMU7</name>
    <dbReference type="NCBI Taxonomy" id="3162492"/>
    <lineage>
        <taxon>Bacteria</taxon>
        <taxon>Bacillati</taxon>
        <taxon>Actinomycetota</taxon>
        <taxon>Actinomycetes</taxon>
        <taxon>Micrococcales</taxon>
        <taxon>Micrococcaceae</taxon>
        <taxon>Paenarthrobacter</taxon>
    </lineage>
</organism>
<dbReference type="InterPro" id="IPR007138">
    <property type="entry name" value="ABM_dom"/>
</dbReference>
<accession>A0AB39YPH2</accession>
<protein>
    <submittedName>
        <fullName evidence="2">Quinol monooxygenase</fullName>
        <ecNumber evidence="2">1.-.-.-</ecNumber>
    </submittedName>
</protein>
<keyword evidence="2" id="KW-0560">Oxidoreductase</keyword>